<dbReference type="FunFam" id="2.10.25.10:FF:000265">
    <property type="entry name" value="Dumpy, isoform P"/>
    <property type="match status" value="1"/>
</dbReference>
<dbReference type="GO" id="GO:0005576">
    <property type="term" value="C:extracellular region"/>
    <property type="evidence" value="ECO:0007669"/>
    <property type="project" value="UniProtKB-SubCell"/>
</dbReference>
<evidence type="ECO:0000256" key="8">
    <source>
        <dbReference type="PROSITE-ProRule" id="PRU00076"/>
    </source>
</evidence>
<dbReference type="Gene3D" id="2.90.20.10">
    <property type="entry name" value="Plasmodium vivax P25 domain"/>
    <property type="match status" value="1"/>
</dbReference>
<keyword evidence="6 8" id="KW-1015">Disulfide bond</keyword>
<dbReference type="SMART" id="SM00286">
    <property type="entry name" value="PTI"/>
    <property type="match status" value="19"/>
</dbReference>
<keyword evidence="2" id="KW-0964">Secreted</keyword>
<feature type="domain" description="EGF-like" evidence="11">
    <location>
        <begin position="168"/>
        <end position="211"/>
    </location>
</feature>
<dbReference type="CDD" id="cd00054">
    <property type="entry name" value="EGF_CA"/>
    <property type="match status" value="16"/>
</dbReference>
<feature type="region of interest" description="Disordered" evidence="9">
    <location>
        <begin position="4338"/>
        <end position="4369"/>
    </location>
</feature>
<dbReference type="PROSITE" id="PS01187">
    <property type="entry name" value="EGF_CA"/>
    <property type="match status" value="10"/>
</dbReference>
<keyword evidence="3 8" id="KW-0245">EGF-like domain</keyword>
<sequence length="4676" mass="496120">MKIFLPLVTWIVLLLSSAVHSQYSQQPQRIQTNLRKNSRFRGEVFFLNLEDGYFGCQVNESTDYLQLYELSKLCDGNQDCYLGSDEQNKELKCTNDCDKDGTVCTHGACLNGVCHCNDGYGGCNCVDLDENECKQHPCDVFAHCTNTLGSYTCTCFPGYRGNGIHCEDIDECQDPAIAARCVENAECCNLPSHFLCKCNDGYEGDGEVLCTDVDECRNPQACPPNAQCINTPGNYTCACPEGFVGTDPYKDCQDVDECTYPNVCGPGAICTNLAGSYRCDCPVGYDGDGRADQGCVDQDECARSPCGRNANCLNNDGSFRCLCPDGYSGDPMHGCEDVDECATNNPCGSGAECVNMGGSYQCRCPLGFVLEHDQNAEPPVDLLPLGYGQGDADIQTAVVTSGAGLACLDIDECNQPDGLAKCGTNAKCINFPGSYRCLCPSGFQGQGYLHCENINECQDNPCGENAICTDTIGSFVCTCKPDYTGDPFRGCVDIDECAALDKPCGQHAQCENTVPGYNCKCPQGYDGKPDPKVACEQVDVNILCRSNFDCTNNAECIENQCFCLDGFEPIGASCVDIDECRTHAEACGQHAQCLNTPGSYRCDCEAGYVGSPPRMACKQPCEDVRCGPHAYCKPDQNEAYCVCEEGWTYNPSDVAAGCVDIDECDELHGPFGSCGQNATCSNTAGGYSCACPPGYSGDPHSKCVDVDECRTGSKCGSGAECVNMPGGGYTCRCPEHTIADPDPSVRCVPIVSCTTNENCPGNAICDETKRCLCPEPNIGNDCRHPCETQDCGAHAQCMLANGQAQCLCAPGYTGNAALPGGCNDIDECRANPCAEKAICTNTAGGYLCQCPGGSSGDAYREGCATSKSVGCSEANPCAAGESCVQDSYTGNSVCICRQGYERNPENGQCQDLDECSALRGKSACGLNALCKNLPGSYECRCPQGHTGNPFIMCEICSTPECQCQAPYKLLGNACVLAGCSSGGQACPSGAECISIAGGVSYCACPKGYQTQPDGTCTDVNECEERGTQLCAFGAQCVNQAGGYTCHCPDGYLGDAYNGLCAPAQRKCAADKECASNEKCIQPGECVCPPPYFLDPQDNNKCKSPCERFPCGINAKCTPSDPPQCMCEAGFKGDPLLGCTDEDECAHLPCAYGAYCVNKKGGYQCVCPKGFTGDPYKSGCIFENGTPKSKCLSNDDCASNLACLDGSCLSPCASLLCGSNAYCETEQHAGWCRCRVGFVKNADGECVSQCQDVICGEGALCIPTSDGPTCKCPQGQLGNPFPGGSCSTDQCTASRPCDERQICINGRCKERCDGVVCGIGATCDKNNGKCVCEPNFVGNPDLLCMPPIEMAKCSPGCGDNAHCEYGLGQSRCACNPGTYGNPYEGCGAQSKNVCQPNSCGPHAECRAVGNHITCLCPQGFSGNPHVGCQDVNECTNKPCGLNAACLNTAGGFECLCLSGHAGNPYSSCQPIESRFCQDANKCQCNERVECPEGYSCQKGQCKNLCSKAACGPRAICDAGKCLCPMGYIGDPHDLSEGCSVRGQCGNDADCRHTEICFQLGRGLRKCVDACSKIQCGPNALCVADDHRSSCICSDGFFGNPSNLQVGCQPERTIPELEDKCKTDKDCERGFGCQTSSAHGIRECINLCTNVVCGPNELCKINPAGHANCNCAESFVWNPVVSSCEKPSLPDCTSDANCPDASACRPDVLGVLKCVAICDAFTCPANAICVARQHQGRCDCLNGFVGNPNDRNGCQPAQKHQCRSHAECQESEACIKDEATQTLSCRPACESVKCGPRAVCITNNHQAQCQCPPGPFAGDPYDPFNGCQSVPCVYNHDCPTTQMCNRMTHTCFDVCDEESCGENAICLAEDHRAVCQCPPGFRGDPLPEVACTKQSGCAAGTCHPSAICEVTPEGPICKCPPHFVGDPKSAGCRPDGQCPNGDADCPANTICAGGRCQNPCDNACGSNAECKVVNRKPVCSCPLRFQPISDTAKDGCARSASKCLTDVDCGGELCFNGQCRIACRNSQDCSDGESCLNNVCVVACLDHSQCGQGLACVEGHCTIGCRSNKECKQDQSCIENKCLNPCQSGNSCGPNALCSIAQHRSQCSCPEGFEGNPTPEQGCVRVPAPCLASNQCPNGHMCIGNQCNLPCSKTSSCAIGERCYQQVCRKVCYTSNNCLAGEICNADRTCQPGCESDADCPPTELCLTGKCKCAVGFIGTPFGCSDIDECTEQPCHASARCENVPGSYRCVCPEGTVGDGYTKQGCSQGRQCHQPDDCANNLACISGKCTDPCLQTVCGSNALCQSEGHEAQCSCPAGYLGDPNDTGVGCFKVECIDHVDCASDRACDAETNRCIKPCDLTGCGKGNCEVSDHKAVCVCYEGYQLVSGGVCEDVNECLSQPCHSTAFCNNLPGSYSCQCPEGLIGDPLQAGCRDPSECLSDVDCPVTASCQNSRCRSPCERQNACGINANCQAQSHQAVCTCSANSRGDPLVECVHIECSDNDDCSGDKACLDAKCIDPCSLPNACGAQALCSVQNHIGVCACESGSTGDAKQGCVPLQYCQQDAQCAQGSICSHGICSPLCSTNRDCISEQLCLQGVCQGTCKSNTTCPQFQFCSNNICTKELECGANTDCGEDETCLMDAYGRARCEPVCLGRAACGRNAECVARSHSPDCICKDGFFGDAKSGCRKIECNSDEDCSNDKSCDNHMCKIACLIGQPCGENALCTTEHHQQVCHCQPGFSGDPRVRCDVIDFCRDAPCGPGARCRNSRGSYKCSCPPGLVGDPYNEGCRSSVECETNEDCPPHAACTKTNGVAKCHDVCAQLQCGPNAECVPKGHIAQCACRMGYDGQPADRVAGCKPLPVPCQVTGDCPTNTYCSDSVCKPACVLDTECGPSEVCQGGQCFNPCVQPQACGQNAECVMLNHLKQCHCPEGFTGDSSKECVRVPVACDGDCSPGYTCRDFMCLPSCNNDLECASNEKCLKGNCMLTCRVDNDCFLGHVCLHNKCVYGCHVDDDCSASESCRNDKCVNPCVESPCGPNAACSVSNHRATCSCLESMVPNPTPQVGCVRAPPLECRENRDCGNGLACFESVCRPLCADDAGCLTNERCQQGVCKPLCRHDNECAHGELCLGLNCVPGCRSDQGCPSELSCIAQQCVDPCADPTACGTNALCQTIDHRKQCTCPEGLSGKANVACKVPRIACGRNEDCQNNQLCYAGSCQGKCRNDQNCLSDERCMRGTCRTVCNTDEACSQGQICENRVCQTGCRNDLSCATDEACVNKKCQNPCRSPGQCGQCADCLVVNHGVQCQCPASFIGDGLTGCQLPAERCHPGCECDENGAYCATKCSRTEDCACGQQCARGKCRNKCGPKRQCTVGQLCERGACIAGCKSNSDCAADQSCVRGKCTDPCADDKACGRNALCTVSEHRMLCYCPDGYEGEPSKECVQFECRQDADCDSSKRCDGGKCRNPCLEYGACGTNAQCRVVNRQAQCSCPPDFFGNPASECQPLDGGCSNSPCGVNSKCTEVPGGYECACMDGCIGDANKGCLCEGPLVNACHDQPCGLNAACHVVGNDQAECYCPEDFPNGDAYVQCYLTPPQQDCRTLGCDVGDCVRHGYDYVCQQDTEQCYSDTDCPSEKSCLQGHCSDPCTMRGACGSNALCKTVLHRPRCSCPSCHIGRPEVECKPDPNCLTDDMDAKTKEQIPCSTDNECPETLQCGQYGQCTDPCNNPLFICESNKKCETRRHQPVCICKSGFIVNEYGELTCAPDKRECYRDDDCASNMACTDGKCRNPCIVPLGRAPICAENKSCEVQNHKPVCICMRDCQPSISICLRDAGCPAGLACRKLQCVDPCKFATCAPNSPCIVEDHKPICKFCPPGFIADAKYGCQKDMPGGNCTSHEDCSEAQQCGSSGQCVDLCHTFCVNAIKCVTLAHKVTTCICPKTSTNTTTTTNCIPTKQTDEPIETTTEPVSVKYTLMQLANQTEMRTRYTDIEAEDETTVSYNTTTESYKTTKHLDFATTPIPTDTSIAEDKTTKVRPLSSETTTAIPQDTTRMGISAYTTEGAPKTVPTLVPISRETTIKPIASETTTAIPQDTTRMRMTDYTTEGAPRSVPTVVPISRETTISPLASESTTAIPQETTRMGMTDYTTEGAPRTVTTAVPISRETTISSSVSETTTGIPQDTTRTGMTDYTTEEAPRTVPTVVPISLETTISPLASESTTAIPQDTTRTGMTDYTTEEAPRTVPTVVPISRETTISPLASESNTGIPQETTRMGMTDYSTEGAPRTVPTVVPISRETTISPLDSESTTAIPQDTTRTGMTDYTTEEAPRTVPTVVPISRETTISSSVSETTTGIPQDTTRTGMTDYTTEGAPRSVPTVVPISRETTFSSLVSETTTGIPQDTTRIGITDYTTEGAPRTVPTVVPISRETTISPLASESTTAIPQDTTRTGMTDYTTEGAPRTVPTVVPISKDTTISPLASETTTAITHDTTRTGMTDYTTEGAPRTVPTVVPISRETTISSLVSESTTAIPQDTTRTGMTDYTTEGAPRTVPTVVPISRETTFSSLVSETTTGIPQDTTRIGITDYTTEGAPRTVPTVVPISRGTTISLLVSETTTGIPQDTTRMGITDYSTEGVPRTVPTLVPITGETTIRSIASETTTAIPQDTTSTGMTDYTTEGAPR</sequence>
<feature type="domain" description="EGF-like" evidence="11">
    <location>
        <begin position="705"/>
        <end position="748"/>
    </location>
</feature>
<dbReference type="FunFam" id="2.10.25.10:FF:000319">
    <property type="entry name" value="Dumpy, isoform P"/>
    <property type="match status" value="1"/>
</dbReference>
<evidence type="ECO:0000256" key="3">
    <source>
        <dbReference type="ARBA" id="ARBA00022536"/>
    </source>
</evidence>
<dbReference type="FunFam" id="2.10.25.10:FF:000038">
    <property type="entry name" value="Fibrillin 2"/>
    <property type="match status" value="8"/>
</dbReference>
<feature type="domain" description="EGF-like" evidence="11">
    <location>
        <begin position="576"/>
        <end position="614"/>
    </location>
</feature>
<feature type="domain" description="EGF-like" evidence="11">
    <location>
        <begin position="824"/>
        <end position="864"/>
    </location>
</feature>
<feature type="domain" description="EGF-like" evidence="11">
    <location>
        <begin position="1018"/>
        <end position="1061"/>
    </location>
</feature>
<keyword evidence="4 10" id="KW-0732">Signal</keyword>
<feature type="domain" description="EGF-like" evidence="11">
    <location>
        <begin position="337"/>
        <end position="374"/>
    </location>
</feature>
<comment type="subcellular location">
    <subcellularLocation>
        <location evidence="1">Secreted</location>
    </subcellularLocation>
</comment>
<evidence type="ECO:0000256" key="7">
    <source>
        <dbReference type="ARBA" id="ARBA00023180"/>
    </source>
</evidence>
<evidence type="ECO:0000256" key="9">
    <source>
        <dbReference type="SAM" id="MobiDB-lite"/>
    </source>
</evidence>
<organism evidence="12 13">
    <name type="scientific">Drosophila guanche</name>
    <name type="common">Fruit fly</name>
    <dbReference type="NCBI Taxonomy" id="7266"/>
    <lineage>
        <taxon>Eukaryota</taxon>
        <taxon>Metazoa</taxon>
        <taxon>Ecdysozoa</taxon>
        <taxon>Arthropoda</taxon>
        <taxon>Hexapoda</taxon>
        <taxon>Insecta</taxon>
        <taxon>Pterygota</taxon>
        <taxon>Neoptera</taxon>
        <taxon>Endopterygota</taxon>
        <taxon>Diptera</taxon>
        <taxon>Brachycera</taxon>
        <taxon>Muscomorpha</taxon>
        <taxon>Ephydroidea</taxon>
        <taxon>Drosophilidae</taxon>
        <taxon>Drosophila</taxon>
        <taxon>Sophophora</taxon>
    </lineage>
</organism>
<feature type="domain" description="EGF-like" evidence="11">
    <location>
        <begin position="1389"/>
        <end position="1428"/>
    </location>
</feature>
<dbReference type="Pfam" id="PF12947">
    <property type="entry name" value="EGF_3"/>
    <property type="match status" value="3"/>
</dbReference>
<dbReference type="GO" id="GO:0005509">
    <property type="term" value="F:calcium ion binding"/>
    <property type="evidence" value="ECO:0007669"/>
    <property type="project" value="InterPro"/>
</dbReference>
<dbReference type="PROSITE" id="PS00010">
    <property type="entry name" value="ASX_HYDROXYL"/>
    <property type="match status" value="19"/>
</dbReference>
<reference evidence="13" key="1">
    <citation type="submission" date="2018-01" db="EMBL/GenBank/DDBJ databases">
        <authorList>
            <person name="Alioto T."/>
            <person name="Alioto T."/>
        </authorList>
    </citation>
    <scope>NUCLEOTIDE SEQUENCE [LARGE SCALE GENOMIC DNA]</scope>
</reference>
<feature type="region of interest" description="Disordered" evidence="9">
    <location>
        <begin position="4431"/>
        <end position="4459"/>
    </location>
</feature>
<evidence type="ECO:0000256" key="2">
    <source>
        <dbReference type="ARBA" id="ARBA00022525"/>
    </source>
</evidence>
<dbReference type="PROSITE" id="PS50026">
    <property type="entry name" value="EGF_3"/>
    <property type="match status" value="24"/>
</dbReference>
<dbReference type="SUPFAM" id="SSF57196">
    <property type="entry name" value="EGF/Laminin"/>
    <property type="match status" value="7"/>
</dbReference>
<feature type="chain" id="PRO_5017329580" evidence="10">
    <location>
        <begin position="22"/>
        <end position="4676"/>
    </location>
</feature>
<feature type="domain" description="EGF-like" evidence="11">
    <location>
        <begin position="493"/>
        <end position="536"/>
    </location>
</feature>
<feature type="domain" description="EGF-like" evidence="11">
    <location>
        <begin position="2224"/>
        <end position="2265"/>
    </location>
</feature>
<feature type="domain" description="EGF-like" evidence="11">
    <location>
        <begin position="254"/>
        <end position="292"/>
    </location>
</feature>
<feature type="region of interest" description="Disordered" evidence="9">
    <location>
        <begin position="4162"/>
        <end position="4182"/>
    </location>
</feature>
<keyword evidence="5" id="KW-0677">Repeat</keyword>
<accession>A0A3B0K380</accession>
<feature type="compositionally biased region" description="Polar residues" evidence="9">
    <location>
        <begin position="4517"/>
        <end position="4528"/>
    </location>
</feature>
<feature type="compositionally biased region" description="Polar residues" evidence="9">
    <location>
        <begin position="4431"/>
        <end position="4440"/>
    </location>
</feature>
<keyword evidence="13" id="KW-1185">Reference proteome</keyword>
<dbReference type="FunFam" id="2.10.25.10:FF:000555">
    <property type="entry name" value="Dumpy, isoform I"/>
    <property type="match status" value="1"/>
</dbReference>
<feature type="domain" description="EGF-like" evidence="11">
    <location>
        <begin position="1429"/>
        <end position="1468"/>
    </location>
</feature>
<evidence type="ECO:0000256" key="10">
    <source>
        <dbReference type="SAM" id="SignalP"/>
    </source>
</evidence>
<feature type="compositionally biased region" description="Low complexity" evidence="9">
    <location>
        <begin position="4529"/>
        <end position="4539"/>
    </location>
</feature>
<dbReference type="EMBL" id="OUUW01000004">
    <property type="protein sequence ID" value="SPP80066.1"/>
    <property type="molecule type" value="Genomic_DNA"/>
</dbReference>
<feature type="domain" description="EGF-like" evidence="11">
    <location>
        <begin position="1140"/>
        <end position="1180"/>
    </location>
</feature>
<feature type="domain" description="EGF-like" evidence="11">
    <location>
        <begin position="1891"/>
        <end position="1931"/>
    </location>
</feature>
<evidence type="ECO:0000256" key="5">
    <source>
        <dbReference type="ARBA" id="ARBA00022737"/>
    </source>
</evidence>
<dbReference type="SUPFAM" id="SSF57184">
    <property type="entry name" value="Growth factor receptor domain"/>
    <property type="match status" value="7"/>
</dbReference>
<dbReference type="FunFam" id="2.10.25.10:FF:000686">
    <property type="entry name" value="Dumpy, isoform Z"/>
    <property type="match status" value="1"/>
</dbReference>
<dbReference type="SMART" id="SM00179">
    <property type="entry name" value="EGF_CA"/>
    <property type="match status" value="22"/>
</dbReference>
<name>A0A3B0K380_DROGU</name>
<dbReference type="OrthoDB" id="4405280at2759"/>
<dbReference type="Proteomes" id="UP000268350">
    <property type="component" value="Unassembled WGS sequence"/>
</dbReference>
<feature type="domain" description="EGF-like" evidence="11">
    <location>
        <begin position="297"/>
        <end position="336"/>
    </location>
</feature>
<dbReference type="InterPro" id="IPR049883">
    <property type="entry name" value="NOTCH1_EGF-like"/>
</dbReference>
<feature type="compositionally biased region" description="Low complexity" evidence="9">
    <location>
        <begin position="4441"/>
        <end position="4451"/>
    </location>
</feature>
<protein>
    <submittedName>
        <fullName evidence="12">Blast:Fibrillin-1</fullName>
    </submittedName>
</protein>
<dbReference type="InterPro" id="IPR009030">
    <property type="entry name" value="Growth_fac_rcpt_cys_sf"/>
</dbReference>
<dbReference type="InterPro" id="IPR006150">
    <property type="entry name" value="Cys_repeat_1"/>
</dbReference>
<keyword evidence="7" id="KW-0325">Glycoprotein</keyword>
<feature type="region of interest" description="Disordered" evidence="9">
    <location>
        <begin position="4517"/>
        <end position="4544"/>
    </location>
</feature>
<feature type="domain" description="EGF-like" evidence="11">
    <location>
        <begin position="867"/>
        <end position="910"/>
    </location>
</feature>
<dbReference type="SMART" id="SM00181">
    <property type="entry name" value="EGF"/>
    <property type="match status" value="63"/>
</dbReference>
<feature type="compositionally biased region" description="Low complexity" evidence="9">
    <location>
        <begin position="4338"/>
        <end position="4363"/>
    </location>
</feature>
<feature type="non-terminal residue" evidence="12">
    <location>
        <position position="4676"/>
    </location>
</feature>
<evidence type="ECO:0000256" key="1">
    <source>
        <dbReference type="ARBA" id="ARBA00004613"/>
    </source>
</evidence>
<dbReference type="FunFam" id="2.10.25.10:FF:000526">
    <property type="entry name" value="Dumpy, isoform J"/>
    <property type="match status" value="1"/>
</dbReference>
<feature type="domain" description="EGF-like" evidence="11">
    <location>
        <begin position="2748"/>
        <end position="2788"/>
    </location>
</feature>
<dbReference type="InterPro" id="IPR000152">
    <property type="entry name" value="EGF-type_Asp/Asn_hydroxyl_site"/>
</dbReference>
<evidence type="ECO:0000259" key="11">
    <source>
        <dbReference type="PROSITE" id="PS50026"/>
    </source>
</evidence>
<evidence type="ECO:0000256" key="4">
    <source>
        <dbReference type="ARBA" id="ARBA00022729"/>
    </source>
</evidence>
<dbReference type="InterPro" id="IPR000742">
    <property type="entry name" value="EGF"/>
</dbReference>
<proteinExistence type="predicted"/>
<feature type="domain" description="EGF-like" evidence="11">
    <location>
        <begin position="2081"/>
        <end position="2118"/>
    </location>
</feature>
<feature type="disulfide bond" evidence="8">
    <location>
        <begin position="877"/>
        <end position="894"/>
    </location>
</feature>
<dbReference type="InterPro" id="IPR018097">
    <property type="entry name" value="EGF_Ca-bd_CS"/>
</dbReference>
<dbReference type="FunFam" id="2.10.25.10:FF:000014">
    <property type="entry name" value="Latent-transforming growth factor beta-binding protein 3"/>
    <property type="match status" value="1"/>
</dbReference>
<feature type="domain" description="EGF-like" evidence="11">
    <location>
        <begin position="409"/>
        <end position="452"/>
    </location>
</feature>
<dbReference type="PANTHER" id="PTHR22963">
    <property type="entry name" value="ENDOGLIN-RELATED"/>
    <property type="match status" value="1"/>
</dbReference>
<evidence type="ECO:0000256" key="6">
    <source>
        <dbReference type="ARBA" id="ARBA00023157"/>
    </source>
</evidence>
<dbReference type="InterPro" id="IPR001881">
    <property type="entry name" value="EGF-like_Ca-bd_dom"/>
</dbReference>
<dbReference type="FunFam" id="2.10.25.10:FF:000663">
    <property type="entry name" value="Dumpy, isoform Z"/>
    <property type="match status" value="2"/>
</dbReference>
<dbReference type="Gene3D" id="2.10.25.10">
    <property type="entry name" value="Laminin"/>
    <property type="match status" value="23"/>
</dbReference>
<gene>
    <name evidence="12" type="ORF">DGUA_6G013012</name>
</gene>
<dbReference type="PROSITE" id="PS01186">
    <property type="entry name" value="EGF_2"/>
    <property type="match status" value="15"/>
</dbReference>
<dbReference type="InterPro" id="IPR003645">
    <property type="entry name" value="Fol_N"/>
</dbReference>
<evidence type="ECO:0000313" key="12">
    <source>
        <dbReference type="EMBL" id="SPP80066.1"/>
    </source>
</evidence>
<dbReference type="InterPro" id="IPR024731">
    <property type="entry name" value="NELL2-like_EGF"/>
</dbReference>
<dbReference type="Pfam" id="PF07645">
    <property type="entry name" value="EGF_CA"/>
    <property type="match status" value="17"/>
</dbReference>
<evidence type="ECO:0000313" key="13">
    <source>
        <dbReference type="Proteomes" id="UP000268350"/>
    </source>
</evidence>
<feature type="domain" description="EGF-like" evidence="11">
    <location>
        <begin position="129"/>
        <end position="167"/>
    </location>
</feature>
<dbReference type="SMART" id="SM00274">
    <property type="entry name" value="FOLN"/>
    <property type="match status" value="17"/>
</dbReference>
<dbReference type="SMART" id="SM00289">
    <property type="entry name" value="WR1"/>
    <property type="match status" value="10"/>
</dbReference>
<feature type="domain" description="EGF-like" evidence="11">
    <location>
        <begin position="911"/>
        <end position="954"/>
    </location>
</feature>
<feature type="domain" description="EGF-like" evidence="11">
    <location>
        <begin position="453"/>
        <end position="492"/>
    </location>
</feature>
<comment type="caution">
    <text evidence="8">Lacks conserved residue(s) required for the propagation of feature annotation.</text>
</comment>
<dbReference type="PANTHER" id="PTHR22963:SF39">
    <property type="entry name" value="DUMPY"/>
    <property type="match status" value="1"/>
</dbReference>
<feature type="domain" description="EGF-like" evidence="11">
    <location>
        <begin position="212"/>
        <end position="253"/>
    </location>
</feature>
<feature type="domain" description="EGF-like" evidence="11">
    <location>
        <begin position="660"/>
        <end position="704"/>
    </location>
</feature>
<feature type="domain" description="EGF-like" evidence="11">
    <location>
        <begin position="2391"/>
        <end position="2431"/>
    </location>
</feature>
<feature type="signal peptide" evidence="10">
    <location>
        <begin position="1"/>
        <end position="21"/>
    </location>
</feature>